<dbReference type="InterPro" id="IPR041223">
    <property type="entry name" value="ApeA_NTD"/>
</dbReference>
<dbReference type="Proteomes" id="UP000221734">
    <property type="component" value="Chromosome Kuenenia_stuttgartiensis_MBR1"/>
</dbReference>
<dbReference type="AlphaFoldDB" id="A0A2C9CI36"/>
<keyword evidence="4" id="KW-1185">Reference proteome</keyword>
<dbReference type="Pfam" id="PF18739">
    <property type="entry name" value="HEPN_Apea"/>
    <property type="match status" value="1"/>
</dbReference>
<dbReference type="RefSeq" id="WP_099325942.1">
    <property type="nucleotide sequence ID" value="NZ_LT934425.1"/>
</dbReference>
<accession>A0A2C9CI36</accession>
<gene>
    <name evidence="3" type="ORF">KSMBR1_2869</name>
</gene>
<sequence length="464" mass="53793">MQSPFELKGYWWLPDSEENKLPGTLTYSQEDGADLELVGVFDSKKLEPIQQLPIILGVTQQGKSITLYKCIISSWAYPLVGLGGGKYLVHFVFEGVHFEAEEKIRFNQLCGSYTDLDAWVDIYGFAIEVDTADSKFVSKIRYEKPMSQFFDVGETFEVGIGFSSRGPNHTIIQTEVTISQSAYLVVKSKNGDIQFDDLFKQLNIFAYLLQFAIQRIPYPMSVFGFSKENPQELGEGKIHYPEINIFYTPIEPIVSRKQKLPQEFLYTFKDLSGDQISAWFTSFDKYETIIHLYRSLFYSNRLFIDTKFLNIAQSLESLHSILFDGQYLSHDKFVEQKERVLSAVPAELTEWVEGALSNANYKRFRQKIFELLDNKKETSGRFVDDMELFAKRVTNTRNEFVHHNERKLTFQKEELPSIIYVLTMIFELYLLGIIGFSDEKVKELLEPKIQAHLTGWKHLRTIKK</sequence>
<reference evidence="4" key="1">
    <citation type="submission" date="2017-10" db="EMBL/GenBank/DDBJ databases">
        <authorList>
            <person name="Frank J."/>
        </authorList>
    </citation>
    <scope>NUCLEOTIDE SEQUENCE [LARGE SCALE GENOMIC DNA]</scope>
</reference>
<name>A0A2C9CI36_KUEST</name>
<feature type="domain" description="ApeA N-terminal" evidence="2">
    <location>
        <begin position="6"/>
        <end position="274"/>
    </location>
</feature>
<proteinExistence type="predicted"/>
<dbReference type="InterPro" id="IPR041229">
    <property type="entry name" value="HEPN_Apea"/>
</dbReference>
<dbReference type="OrthoDB" id="287157at2"/>
<evidence type="ECO:0000313" key="3">
    <source>
        <dbReference type="EMBL" id="SOH05350.1"/>
    </source>
</evidence>
<organism evidence="3 4">
    <name type="scientific">Kuenenia stuttgartiensis</name>
    <dbReference type="NCBI Taxonomy" id="174633"/>
    <lineage>
        <taxon>Bacteria</taxon>
        <taxon>Pseudomonadati</taxon>
        <taxon>Planctomycetota</taxon>
        <taxon>Candidatus Brocadiia</taxon>
        <taxon>Candidatus Brocadiales</taxon>
        <taxon>Candidatus Brocadiaceae</taxon>
        <taxon>Candidatus Kuenenia</taxon>
    </lineage>
</organism>
<evidence type="ECO:0000259" key="1">
    <source>
        <dbReference type="Pfam" id="PF18739"/>
    </source>
</evidence>
<evidence type="ECO:0000259" key="2">
    <source>
        <dbReference type="Pfam" id="PF18862"/>
    </source>
</evidence>
<dbReference type="EMBL" id="LT934425">
    <property type="protein sequence ID" value="SOH05350.1"/>
    <property type="molecule type" value="Genomic_DNA"/>
</dbReference>
<evidence type="ECO:0000313" key="4">
    <source>
        <dbReference type="Proteomes" id="UP000221734"/>
    </source>
</evidence>
<dbReference type="Pfam" id="PF18862">
    <property type="entry name" value="ApeA_NTD1"/>
    <property type="match status" value="1"/>
</dbReference>
<feature type="domain" description="Apea-like HEPN" evidence="1">
    <location>
        <begin position="309"/>
        <end position="439"/>
    </location>
</feature>
<protein>
    <submittedName>
        <fullName evidence="3">Uncharacterized protein</fullName>
    </submittedName>
</protein>
<dbReference type="KEGG" id="kst:KSMBR1_2869"/>